<feature type="region of interest" description="Disordered" evidence="1">
    <location>
        <begin position="57"/>
        <end position="82"/>
    </location>
</feature>
<proteinExistence type="predicted"/>
<dbReference type="RefSeq" id="WP_108973225.1">
    <property type="nucleotide sequence ID" value="NZ_CP022188.1"/>
</dbReference>
<dbReference type="OrthoDB" id="5296629at2"/>
<accession>A0A2U8H1X6</accession>
<dbReference type="Proteomes" id="UP000244902">
    <property type="component" value="Chromosome"/>
</dbReference>
<feature type="compositionally biased region" description="Basic and acidic residues" evidence="1">
    <location>
        <begin position="57"/>
        <end position="67"/>
    </location>
</feature>
<dbReference type="AlphaFoldDB" id="A0A2U8H1X6"/>
<evidence type="ECO:0008006" key="4">
    <source>
        <dbReference type="Google" id="ProtNLM"/>
    </source>
</evidence>
<dbReference type="Pfam" id="PF08895">
    <property type="entry name" value="DUF1840"/>
    <property type="match status" value="1"/>
</dbReference>
<protein>
    <recommendedName>
        <fullName evidence="4">DUF1840 domain-containing protein</fullName>
    </recommendedName>
</protein>
<evidence type="ECO:0000256" key="1">
    <source>
        <dbReference type="SAM" id="MobiDB-lite"/>
    </source>
</evidence>
<name>A0A2U8H1X6_9RHOO</name>
<organism evidence="2 3">
    <name type="scientific">Parazoarcus communis</name>
    <dbReference type="NCBI Taxonomy" id="41977"/>
    <lineage>
        <taxon>Bacteria</taxon>
        <taxon>Pseudomonadati</taxon>
        <taxon>Pseudomonadota</taxon>
        <taxon>Betaproteobacteria</taxon>
        <taxon>Rhodocyclales</taxon>
        <taxon>Zoogloeaceae</taxon>
        <taxon>Parazoarcus</taxon>
    </lineage>
</organism>
<reference evidence="2 3" key="1">
    <citation type="submission" date="2017-06" db="EMBL/GenBank/DDBJ databases">
        <title>Azoarcus sp. TSNA42 complete genome sequence.</title>
        <authorList>
            <person name="Woo J.-H."/>
            <person name="Kim H.-S."/>
        </authorList>
    </citation>
    <scope>NUCLEOTIDE SEQUENCE [LARGE SCALE GENOMIC DNA]</scope>
    <source>
        <strain evidence="2 3">TSNA42</strain>
    </source>
</reference>
<dbReference type="InterPro" id="IPR014991">
    <property type="entry name" value="DUF1840"/>
</dbReference>
<sequence length="111" mass="11847">MLIIFKSDASADVIMLGDAGKQVIAAMGKDSADAKGIVTVEQLPAAIASLQAAIEEDRARQTERTEAEEAADREEGRTGMAAPVSLAQRAWPLLDMLQQAQKEKVPVVWGV</sequence>
<evidence type="ECO:0000313" key="3">
    <source>
        <dbReference type="Proteomes" id="UP000244902"/>
    </source>
</evidence>
<gene>
    <name evidence="2" type="ORF">CEW87_11785</name>
</gene>
<dbReference type="EMBL" id="CP022188">
    <property type="protein sequence ID" value="AWI79987.1"/>
    <property type="molecule type" value="Genomic_DNA"/>
</dbReference>
<evidence type="ECO:0000313" key="2">
    <source>
        <dbReference type="EMBL" id="AWI79987.1"/>
    </source>
</evidence>